<proteinExistence type="predicted"/>
<dbReference type="Proteomes" id="UP000198900">
    <property type="component" value="Unassembled WGS sequence"/>
</dbReference>
<evidence type="ECO:0000313" key="1">
    <source>
        <dbReference type="EMBL" id="SDH23818.1"/>
    </source>
</evidence>
<dbReference type="AlphaFoldDB" id="A0A7Z7B1Z3"/>
<dbReference type="RefSeq" id="WP_091776213.1">
    <property type="nucleotide sequence ID" value="NZ_FNDI01000003.1"/>
</dbReference>
<name>A0A7Z7B1Z3_9BURK</name>
<organism evidence="1 2">
    <name type="scientific">Paraburkholderia steynii</name>
    <dbReference type="NCBI Taxonomy" id="1245441"/>
    <lineage>
        <taxon>Bacteria</taxon>
        <taxon>Pseudomonadati</taxon>
        <taxon>Pseudomonadota</taxon>
        <taxon>Betaproteobacteria</taxon>
        <taxon>Burkholderiales</taxon>
        <taxon>Burkholderiaceae</taxon>
        <taxon>Paraburkholderia</taxon>
    </lineage>
</organism>
<reference evidence="1" key="1">
    <citation type="submission" date="2016-10" db="EMBL/GenBank/DDBJ databases">
        <authorList>
            <person name="Varghese N."/>
            <person name="Submissions S."/>
        </authorList>
    </citation>
    <scope>NUCLEOTIDE SEQUENCE [LARGE SCALE GENOMIC DNA]</scope>
    <source>
        <strain evidence="1">YR281</strain>
    </source>
</reference>
<keyword evidence="2" id="KW-1185">Reference proteome</keyword>
<evidence type="ECO:0000313" key="2">
    <source>
        <dbReference type="Proteomes" id="UP000198900"/>
    </source>
</evidence>
<protein>
    <submittedName>
        <fullName evidence="1">Uncharacterized protein</fullName>
    </submittedName>
</protein>
<sequence length="128" mass="14401">MKLFVLKAAVGVLLFIGGVSYAEEPARKISFDVTVLDRTSNVMLHQERFTFSPDGEDDDYIKLIYQIGDFFGGGLQFTLMLHPKNIYEAFISPVPDGKPVTSGIISSKKSVVYVEWRKTAYMFIVKPL</sequence>
<accession>A0A7Z7B1Z3</accession>
<gene>
    <name evidence="1" type="ORF">SAMN04487926_10312</name>
</gene>
<dbReference type="EMBL" id="FNDI01000003">
    <property type="protein sequence ID" value="SDH23818.1"/>
    <property type="molecule type" value="Genomic_DNA"/>
</dbReference>
<comment type="caution">
    <text evidence="1">The sequence shown here is derived from an EMBL/GenBank/DDBJ whole genome shotgun (WGS) entry which is preliminary data.</text>
</comment>